<keyword evidence="2" id="KW-1185">Reference proteome</keyword>
<gene>
    <name evidence="1" type="ORF">SNAT2548_LOCUS3695</name>
</gene>
<dbReference type="Proteomes" id="UP000604046">
    <property type="component" value="Unassembled WGS sequence"/>
</dbReference>
<sequence>MHRMGQNLSWLGCRAAEEFSRLTGDKKYTDKMTITLADTNGKCMIMGCSESQVFSIFDFSTNYCNLRNLYCGSADGCEPVKHSFKATESTVTPSLGAGSDAKSCITT</sequence>
<dbReference type="EMBL" id="CAJNDS010000225">
    <property type="protein sequence ID" value="CAE7030663.1"/>
    <property type="molecule type" value="Genomic_DNA"/>
</dbReference>
<dbReference type="OrthoDB" id="5946254at2759"/>
<proteinExistence type="predicted"/>
<comment type="caution">
    <text evidence="1">The sequence shown here is derived from an EMBL/GenBank/DDBJ whole genome shotgun (WGS) entry which is preliminary data.</text>
</comment>
<reference evidence="1" key="1">
    <citation type="submission" date="2021-02" db="EMBL/GenBank/DDBJ databases">
        <authorList>
            <person name="Dougan E. K."/>
            <person name="Rhodes N."/>
            <person name="Thang M."/>
            <person name="Chan C."/>
        </authorList>
    </citation>
    <scope>NUCLEOTIDE SEQUENCE</scope>
</reference>
<evidence type="ECO:0000313" key="2">
    <source>
        <dbReference type="Proteomes" id="UP000604046"/>
    </source>
</evidence>
<organism evidence="1 2">
    <name type="scientific">Symbiodinium natans</name>
    <dbReference type="NCBI Taxonomy" id="878477"/>
    <lineage>
        <taxon>Eukaryota</taxon>
        <taxon>Sar</taxon>
        <taxon>Alveolata</taxon>
        <taxon>Dinophyceae</taxon>
        <taxon>Suessiales</taxon>
        <taxon>Symbiodiniaceae</taxon>
        <taxon>Symbiodinium</taxon>
    </lineage>
</organism>
<dbReference type="AlphaFoldDB" id="A0A812ICS6"/>
<protein>
    <submittedName>
        <fullName evidence="1">Uncharacterized protein</fullName>
    </submittedName>
</protein>
<accession>A0A812ICS6</accession>
<evidence type="ECO:0000313" key="1">
    <source>
        <dbReference type="EMBL" id="CAE7030663.1"/>
    </source>
</evidence>
<name>A0A812ICS6_9DINO</name>